<feature type="compositionally biased region" description="Low complexity" evidence="1">
    <location>
        <begin position="535"/>
        <end position="546"/>
    </location>
</feature>
<feature type="region of interest" description="Disordered" evidence="1">
    <location>
        <begin position="336"/>
        <end position="384"/>
    </location>
</feature>
<dbReference type="InterPro" id="IPR046468">
    <property type="entry name" value="Spt20-like_SEP"/>
</dbReference>
<dbReference type="InterPro" id="IPR046467">
    <property type="entry name" value="PHL_dom"/>
</dbReference>
<dbReference type="AlphaFoldDB" id="A0AA88W9W6"/>
<proteinExistence type="predicted"/>
<dbReference type="InterPro" id="IPR021950">
    <property type="entry name" value="Spt20"/>
</dbReference>
<dbReference type="Pfam" id="PF12090">
    <property type="entry name" value="Spt20_SEP"/>
    <property type="match status" value="1"/>
</dbReference>
<feature type="compositionally biased region" description="Polar residues" evidence="1">
    <location>
        <begin position="583"/>
        <end position="598"/>
    </location>
</feature>
<evidence type="ECO:0000256" key="1">
    <source>
        <dbReference type="SAM" id="MobiDB-lite"/>
    </source>
</evidence>
<feature type="compositionally biased region" description="Basic residues" evidence="1">
    <location>
        <begin position="7"/>
        <end position="16"/>
    </location>
</feature>
<feature type="region of interest" description="Disordered" evidence="1">
    <location>
        <begin position="494"/>
        <end position="546"/>
    </location>
</feature>
<dbReference type="GO" id="GO:0000124">
    <property type="term" value="C:SAGA complex"/>
    <property type="evidence" value="ECO:0007669"/>
    <property type="project" value="InterPro"/>
</dbReference>
<evidence type="ECO:0000259" key="3">
    <source>
        <dbReference type="Pfam" id="PF20474"/>
    </source>
</evidence>
<evidence type="ECO:0000313" key="5">
    <source>
        <dbReference type="Proteomes" id="UP001188597"/>
    </source>
</evidence>
<comment type="caution">
    <text evidence="4">The sequence shown here is derived from an EMBL/GenBank/DDBJ whole genome shotgun (WGS) entry which is preliminary data.</text>
</comment>
<protein>
    <submittedName>
        <fullName evidence="4">Uncharacterized protein</fullName>
    </submittedName>
</protein>
<feature type="region of interest" description="Disordered" evidence="1">
    <location>
        <begin position="583"/>
        <end position="618"/>
    </location>
</feature>
<dbReference type="GO" id="GO:0006357">
    <property type="term" value="P:regulation of transcription by RNA polymerase II"/>
    <property type="evidence" value="ECO:0007669"/>
    <property type="project" value="TreeGrafter"/>
</dbReference>
<organism evidence="4 5">
    <name type="scientific">Escallonia herrerae</name>
    <dbReference type="NCBI Taxonomy" id="1293975"/>
    <lineage>
        <taxon>Eukaryota</taxon>
        <taxon>Viridiplantae</taxon>
        <taxon>Streptophyta</taxon>
        <taxon>Embryophyta</taxon>
        <taxon>Tracheophyta</taxon>
        <taxon>Spermatophyta</taxon>
        <taxon>Magnoliopsida</taxon>
        <taxon>eudicotyledons</taxon>
        <taxon>Gunneridae</taxon>
        <taxon>Pentapetalae</taxon>
        <taxon>asterids</taxon>
        <taxon>campanulids</taxon>
        <taxon>Escalloniales</taxon>
        <taxon>Escalloniaceae</taxon>
        <taxon>Escallonia</taxon>
    </lineage>
</organism>
<dbReference type="GO" id="GO:0003712">
    <property type="term" value="F:transcription coregulator activity"/>
    <property type="evidence" value="ECO:0007669"/>
    <property type="project" value="InterPro"/>
</dbReference>
<feature type="domain" description="Spt20-like SEP" evidence="2">
    <location>
        <begin position="63"/>
        <end position="217"/>
    </location>
</feature>
<reference evidence="4" key="1">
    <citation type="submission" date="2022-12" db="EMBL/GenBank/DDBJ databases">
        <title>Draft genome assemblies for two species of Escallonia (Escalloniales).</title>
        <authorList>
            <person name="Chanderbali A."/>
            <person name="Dervinis C."/>
            <person name="Anghel I."/>
            <person name="Soltis D."/>
            <person name="Soltis P."/>
            <person name="Zapata F."/>
        </authorList>
    </citation>
    <scope>NUCLEOTIDE SEQUENCE</scope>
    <source>
        <strain evidence="4">UCBG64.0493</strain>
        <tissue evidence="4">Leaf</tissue>
    </source>
</reference>
<name>A0AA88W9W6_9ASTE</name>
<dbReference type="PANTHER" id="PTHR13526">
    <property type="entry name" value="TRANSCRIPTION FACTOR SPT20 HOMOLOG"/>
    <property type="match status" value="1"/>
</dbReference>
<accession>A0AA88W9W6</accession>
<sequence length="898" mass="98559">MGVSFKVSKRGTRFRPKPLPSETSVLDEEGEDAAPTVGPISTSDKKLVADVTDAEENAAGISDTEVSFTVDLFPDGYSIGKPSENETVHQATLQDVPKFLRPYDRTAETLFSAIESGRLPGDILDDIPCKYVDGTLVCEVRDYRKCAAEPGLIVPSTTSSPFVNKVRLRMSLENVVKDIPLISDNAWTYGDLMEVESRILKALQPQLCLDPTPKLDRLCSSPVSPKLNLALPSLRRKRLCLMPEVTVTSNNKIHGKKVCIDRVPESSQRKLGDSRPLMQQPIHENLTTQKDGLSNMLASKPKSFAPDASSAQLSPLVSLQSKYQMGVEYQRNMQDRSGSVLQGPGASPAAQDIINSYGDNMNSSNSSNPGKRENQDGPLSPLSSLNKRTRITSAAPDGSQQQHIGGFHVSDLHWKNSPLQQQQIARGMQYANIGMQKYPQQLFEGGFNQDSGAMPFNMGQQGIRYGLREEQIEIERMDKPKSEMLPQQIMRSSFHQSPWNNLGQALDSNSRKEDQYQKRKLVQSPRISAGGFPQSPLSSKSGEFSSGSIGPQIGVAATAALGSSQKTAITTVPAVCATTSLTSSANDSMQRQHQTQSAAKRRSNSLPKTPAMSGVGSPASVSNMGVPLNASSPPVGTPPLADQMILERFSKIVSNVRYYDSETTFSFCNSRFLLHNNLELFMSCMTNWFSFRFQPNCKTNKVDEYQIRKPGTHSAQQLMLHLSSDPMTDNFKDETCKMPLSKSLVGGSMNVCKTRVMNFMQTERIPQGNGFSIVPKVRPRMIMSEKPNDGMVAMHYGEIEDGDYLAAEDYLPTLPNTHVADLLAGQFSSLMMREGYQMEDHVQQKPVHMNRASSSQANGIPINTAANELQPNLEAILAFSVPKITSYACGKSTVTIES</sequence>
<gene>
    <name evidence="4" type="ORF">RJ639_045287</name>
</gene>
<dbReference type="PANTHER" id="PTHR13526:SF8">
    <property type="entry name" value="TRANSCRIPTION FACTOR SPT20 HOMOLOG"/>
    <property type="match status" value="1"/>
</dbReference>
<dbReference type="Pfam" id="PF20474">
    <property type="entry name" value="PHL"/>
    <property type="match status" value="1"/>
</dbReference>
<evidence type="ECO:0000259" key="2">
    <source>
        <dbReference type="Pfam" id="PF12090"/>
    </source>
</evidence>
<evidence type="ECO:0000313" key="4">
    <source>
        <dbReference type="EMBL" id="KAK3022148.1"/>
    </source>
</evidence>
<feature type="compositionally biased region" description="Polar residues" evidence="1">
    <location>
        <begin position="494"/>
        <end position="508"/>
    </location>
</feature>
<feature type="compositionally biased region" description="Polar residues" evidence="1">
    <location>
        <begin position="353"/>
        <end position="369"/>
    </location>
</feature>
<keyword evidence="5" id="KW-1185">Reference proteome</keyword>
<dbReference type="EMBL" id="JAVXUP010000727">
    <property type="protein sequence ID" value="KAK3022148.1"/>
    <property type="molecule type" value="Genomic_DNA"/>
</dbReference>
<dbReference type="Proteomes" id="UP001188597">
    <property type="component" value="Unassembled WGS sequence"/>
</dbReference>
<feature type="region of interest" description="Disordered" evidence="1">
    <location>
        <begin position="1"/>
        <end position="41"/>
    </location>
</feature>
<feature type="domain" description="PHL" evidence="3">
    <location>
        <begin position="692"/>
        <end position="846"/>
    </location>
</feature>